<dbReference type="STRING" id="1675527.AIOL_001842"/>
<comment type="caution">
    <text evidence="2">The sequence shown here is derived from an EMBL/GenBank/DDBJ whole genome shotgun (WGS) entry which is preliminary data.</text>
</comment>
<evidence type="ECO:0000313" key="3">
    <source>
        <dbReference type="Proteomes" id="UP000037178"/>
    </source>
</evidence>
<keyword evidence="1" id="KW-0812">Transmembrane</keyword>
<keyword evidence="1" id="KW-0472">Membrane</keyword>
<name>A0A0J9E2C6_9RHOB</name>
<dbReference type="AlphaFoldDB" id="A0A0J9E2C6"/>
<dbReference type="Proteomes" id="UP000037178">
    <property type="component" value="Unassembled WGS sequence"/>
</dbReference>
<dbReference type="OrthoDB" id="7771437at2"/>
<feature type="transmembrane region" description="Helical" evidence="1">
    <location>
        <begin position="67"/>
        <end position="92"/>
    </location>
</feature>
<reference evidence="2 3" key="1">
    <citation type="submission" date="2015-06" db="EMBL/GenBank/DDBJ databases">
        <title>Draft genome sequence of an Alphaproteobacteria species associated to the Mediterranean sponge Oscarella lobularis.</title>
        <authorList>
            <person name="Jourda C."/>
            <person name="Santini S."/>
            <person name="Claverie J.-M."/>
        </authorList>
    </citation>
    <scope>NUCLEOTIDE SEQUENCE [LARGE SCALE GENOMIC DNA]</scope>
    <source>
        <strain evidence="2">IGS</strain>
    </source>
</reference>
<evidence type="ECO:0000313" key="2">
    <source>
        <dbReference type="EMBL" id="KMW56885.1"/>
    </source>
</evidence>
<gene>
    <name evidence="2" type="ORF">AIOL_001842</name>
</gene>
<organism evidence="2 3">
    <name type="scientific">Candidatus Rhodobacter oscarellae</name>
    <dbReference type="NCBI Taxonomy" id="1675527"/>
    <lineage>
        <taxon>Bacteria</taxon>
        <taxon>Pseudomonadati</taxon>
        <taxon>Pseudomonadota</taxon>
        <taxon>Alphaproteobacteria</taxon>
        <taxon>Rhodobacterales</taxon>
        <taxon>Rhodobacter group</taxon>
        <taxon>Rhodobacter</taxon>
    </lineage>
</organism>
<feature type="transmembrane region" description="Helical" evidence="1">
    <location>
        <begin position="135"/>
        <end position="155"/>
    </location>
</feature>
<dbReference type="RefSeq" id="WP_049642699.1">
    <property type="nucleotide sequence ID" value="NZ_LFTY01000002.1"/>
</dbReference>
<keyword evidence="1" id="KW-1133">Transmembrane helix</keyword>
<keyword evidence="3" id="KW-1185">Reference proteome</keyword>
<feature type="transmembrane region" description="Helical" evidence="1">
    <location>
        <begin position="104"/>
        <end position="129"/>
    </location>
</feature>
<dbReference type="EMBL" id="LFTY01000002">
    <property type="protein sequence ID" value="KMW56885.1"/>
    <property type="molecule type" value="Genomic_DNA"/>
</dbReference>
<evidence type="ECO:0000256" key="1">
    <source>
        <dbReference type="SAM" id="Phobius"/>
    </source>
</evidence>
<evidence type="ECO:0008006" key="4">
    <source>
        <dbReference type="Google" id="ProtNLM"/>
    </source>
</evidence>
<protein>
    <recommendedName>
        <fullName evidence="4">Yip1 domain-containing protein</fullName>
    </recommendedName>
</protein>
<proteinExistence type="predicted"/>
<feature type="transmembrane region" description="Helical" evidence="1">
    <location>
        <begin position="30"/>
        <end position="47"/>
    </location>
</feature>
<dbReference type="PATRIC" id="fig|1675527.3.peg.1938"/>
<accession>A0A0J9E2C6</accession>
<sequence>MSVTHDIVATYRGPRAVVRRLLARGRREDMALLFLLFAMILVFVAQAPYQSRVAHLDPEVPSSARLYWSAMFLVFIMPFAFYVLSMMVWFLSKLAGRRLTAYQVRLTLFWALLAMAPVTLLIGLTLGFVGPGLQVQALSVIWIALFFWFWVSGMIEAEGAGA</sequence>